<reference evidence="2" key="2">
    <citation type="journal article" date="2024" name="Plant">
        <title>Genomic evolution and insights into agronomic trait innovations of Sesamum species.</title>
        <authorList>
            <person name="Miao H."/>
            <person name="Wang L."/>
            <person name="Qu L."/>
            <person name="Liu H."/>
            <person name="Sun Y."/>
            <person name="Le M."/>
            <person name="Wang Q."/>
            <person name="Wei S."/>
            <person name="Zheng Y."/>
            <person name="Lin W."/>
            <person name="Duan Y."/>
            <person name="Cao H."/>
            <person name="Xiong S."/>
            <person name="Wang X."/>
            <person name="Wei L."/>
            <person name="Li C."/>
            <person name="Ma Q."/>
            <person name="Ju M."/>
            <person name="Zhao R."/>
            <person name="Li G."/>
            <person name="Mu C."/>
            <person name="Tian Q."/>
            <person name="Mei H."/>
            <person name="Zhang T."/>
            <person name="Gao T."/>
            <person name="Zhang H."/>
        </authorList>
    </citation>
    <scope>NUCLEOTIDE SEQUENCE</scope>
    <source>
        <strain evidence="2">3651</strain>
    </source>
</reference>
<reference evidence="2" key="1">
    <citation type="submission" date="2020-06" db="EMBL/GenBank/DDBJ databases">
        <authorList>
            <person name="Li T."/>
            <person name="Hu X."/>
            <person name="Zhang T."/>
            <person name="Song X."/>
            <person name="Zhang H."/>
            <person name="Dai N."/>
            <person name="Sheng W."/>
            <person name="Hou X."/>
            <person name="Wei L."/>
        </authorList>
    </citation>
    <scope>NUCLEOTIDE SEQUENCE</scope>
    <source>
        <strain evidence="2">3651</strain>
        <tissue evidence="2">Leaf</tissue>
    </source>
</reference>
<sequence>MEVKSGHVNEFGELGPNHGKRGEGVKPLEKAEYLKISDGELDGVVLVDEVEDGALDCDEGLLNRLMGTRLGTTSSSFIVVGEKVLQVFHVDGGVEGERLEMVDGRSSFLNWVDQLGIHWCLFRVRPFGRSNRAPLCFRTIEEKEW</sequence>
<protein>
    <submittedName>
        <fullName evidence="2">Uncharacterized protein</fullName>
    </submittedName>
</protein>
<evidence type="ECO:0000313" key="3">
    <source>
        <dbReference type="Proteomes" id="UP001293254"/>
    </source>
</evidence>
<comment type="caution">
    <text evidence="2">The sequence shown here is derived from an EMBL/GenBank/DDBJ whole genome shotgun (WGS) entry which is preliminary data.</text>
</comment>
<keyword evidence="3" id="KW-1185">Reference proteome</keyword>
<proteinExistence type="predicted"/>
<name>A0AAE1Y9B7_9LAMI</name>
<accession>A0AAE1Y9B7</accession>
<organism evidence="2 3">
    <name type="scientific">Sesamum alatum</name>
    <dbReference type="NCBI Taxonomy" id="300844"/>
    <lineage>
        <taxon>Eukaryota</taxon>
        <taxon>Viridiplantae</taxon>
        <taxon>Streptophyta</taxon>
        <taxon>Embryophyta</taxon>
        <taxon>Tracheophyta</taxon>
        <taxon>Spermatophyta</taxon>
        <taxon>Magnoliopsida</taxon>
        <taxon>eudicotyledons</taxon>
        <taxon>Gunneridae</taxon>
        <taxon>Pentapetalae</taxon>
        <taxon>asterids</taxon>
        <taxon>lamiids</taxon>
        <taxon>Lamiales</taxon>
        <taxon>Pedaliaceae</taxon>
        <taxon>Sesamum</taxon>
    </lineage>
</organism>
<evidence type="ECO:0000256" key="1">
    <source>
        <dbReference type="SAM" id="MobiDB-lite"/>
    </source>
</evidence>
<gene>
    <name evidence="2" type="ORF">Salat_1786500</name>
</gene>
<dbReference type="AlphaFoldDB" id="A0AAE1Y9B7"/>
<dbReference type="Proteomes" id="UP001293254">
    <property type="component" value="Unassembled WGS sequence"/>
</dbReference>
<evidence type="ECO:0000313" key="2">
    <source>
        <dbReference type="EMBL" id="KAK4425925.1"/>
    </source>
</evidence>
<feature type="region of interest" description="Disordered" evidence="1">
    <location>
        <begin position="1"/>
        <end position="24"/>
    </location>
</feature>
<dbReference type="EMBL" id="JACGWO010000006">
    <property type="protein sequence ID" value="KAK4425925.1"/>
    <property type="molecule type" value="Genomic_DNA"/>
</dbReference>